<proteinExistence type="predicted"/>
<dbReference type="PANTHER" id="PTHR43649:SF33">
    <property type="entry name" value="POLYGALACTURONAN_RHAMNOGALACTURONAN-BINDING PROTEIN YTCQ"/>
    <property type="match status" value="1"/>
</dbReference>
<dbReference type="Proteomes" id="UP000293142">
    <property type="component" value="Unassembled WGS sequence"/>
</dbReference>
<evidence type="ECO:0000256" key="3">
    <source>
        <dbReference type="ARBA" id="ARBA00023136"/>
    </source>
</evidence>
<gene>
    <name evidence="7" type="ORF">EYB31_22180</name>
</gene>
<comment type="caution">
    <text evidence="7">The sequence shown here is derived from an EMBL/GenBank/DDBJ whole genome shotgun (WGS) entry which is preliminary data.</text>
</comment>
<evidence type="ECO:0000256" key="1">
    <source>
        <dbReference type="ARBA" id="ARBA00022475"/>
    </source>
</evidence>
<dbReference type="Pfam" id="PF13416">
    <property type="entry name" value="SBP_bac_8"/>
    <property type="match status" value="1"/>
</dbReference>
<evidence type="ECO:0000313" key="8">
    <source>
        <dbReference type="Proteomes" id="UP000293142"/>
    </source>
</evidence>
<evidence type="ECO:0000256" key="5">
    <source>
        <dbReference type="ARBA" id="ARBA00023288"/>
    </source>
</evidence>
<evidence type="ECO:0000256" key="2">
    <source>
        <dbReference type="ARBA" id="ARBA00022729"/>
    </source>
</evidence>
<evidence type="ECO:0000256" key="6">
    <source>
        <dbReference type="SAM" id="SignalP"/>
    </source>
</evidence>
<keyword evidence="3" id="KW-0472">Membrane</keyword>
<dbReference type="EMBL" id="SIRE01000016">
    <property type="protein sequence ID" value="TBL75796.1"/>
    <property type="molecule type" value="Genomic_DNA"/>
</dbReference>
<dbReference type="InterPro" id="IPR050490">
    <property type="entry name" value="Bact_solute-bd_prot1"/>
</dbReference>
<dbReference type="SUPFAM" id="SSF53850">
    <property type="entry name" value="Periplasmic binding protein-like II"/>
    <property type="match status" value="1"/>
</dbReference>
<keyword evidence="1" id="KW-1003">Cell membrane</keyword>
<evidence type="ECO:0000256" key="4">
    <source>
        <dbReference type="ARBA" id="ARBA00023139"/>
    </source>
</evidence>
<dbReference type="AlphaFoldDB" id="A0A4Q9DLH4"/>
<dbReference type="PROSITE" id="PS51257">
    <property type="entry name" value="PROKAR_LIPOPROTEIN"/>
    <property type="match status" value="1"/>
</dbReference>
<dbReference type="PANTHER" id="PTHR43649">
    <property type="entry name" value="ARABINOSE-BINDING PROTEIN-RELATED"/>
    <property type="match status" value="1"/>
</dbReference>
<protein>
    <submittedName>
        <fullName evidence="7">Extracellular solute-binding protein</fullName>
    </submittedName>
</protein>
<dbReference type="Gene3D" id="3.40.190.10">
    <property type="entry name" value="Periplasmic binding protein-like II"/>
    <property type="match status" value="2"/>
</dbReference>
<reference evidence="7 8" key="1">
    <citation type="submission" date="2019-02" db="EMBL/GenBank/DDBJ databases">
        <title>Paenibacillus sp. nov., isolated from surface-sterilized tissue of Thalictrum simplex L.</title>
        <authorList>
            <person name="Tuo L."/>
        </authorList>
    </citation>
    <scope>NUCLEOTIDE SEQUENCE [LARGE SCALE GENOMIC DNA]</scope>
    <source>
        <strain evidence="7 8">N2SHLJ1</strain>
    </source>
</reference>
<keyword evidence="2 6" id="KW-0732">Signal</keyword>
<feature type="chain" id="PRO_5038532741" evidence="6">
    <location>
        <begin position="23"/>
        <end position="507"/>
    </location>
</feature>
<dbReference type="InterPro" id="IPR006059">
    <property type="entry name" value="SBP"/>
</dbReference>
<keyword evidence="4" id="KW-0564">Palmitate</keyword>
<dbReference type="CDD" id="cd13580">
    <property type="entry name" value="PBP2_AlgQ_like_1"/>
    <property type="match status" value="1"/>
</dbReference>
<feature type="signal peptide" evidence="6">
    <location>
        <begin position="1"/>
        <end position="22"/>
    </location>
</feature>
<keyword evidence="5" id="KW-0449">Lipoprotein</keyword>
<keyword evidence="8" id="KW-1185">Reference proteome</keyword>
<organism evidence="7 8">
    <name type="scientific">Paenibacillus thalictri</name>
    <dbReference type="NCBI Taxonomy" id="2527873"/>
    <lineage>
        <taxon>Bacteria</taxon>
        <taxon>Bacillati</taxon>
        <taxon>Bacillota</taxon>
        <taxon>Bacilli</taxon>
        <taxon>Bacillales</taxon>
        <taxon>Paenibacillaceae</taxon>
        <taxon>Paenibacillus</taxon>
    </lineage>
</organism>
<sequence>MKTKRFALSAVAGAALISTLLAGCAKSGPQGQGAPGADKGPTTIQMMTVFFTPEPPGDDDVTKKEIEKRTNTKLNISWVSSNNYDDKTNVTLASGDIPELMLVLDPFHPQVKTMAAQGAFWDLTPYIKDYKNLSAFPALSWQNSAIGGKNYGIPRVRPLEGSGNFPLVRKDWLDKLGLKPPTTMDQMYEVMKAFTEGDPDGNGKKDTIGFTGLVNPDGMGSFAWVENTLNGANGRWKEKDGKLVDTIFEPGTRDTLVWLNKAYKDGIIAPDFPTLKNSQVRDMITTNKAGIFADAIKPSWLLTGQMRKTNPQADLLPLTYLEGPQGKYVPKDSGVYGMYVIPKTVPEAKMKKLLEFMDYGATEDGWMLASFGLKDVHYTVKDGVIAPTEQATKDNVGVFLHLFANLDKYERAYQTGIPADFLNRNKQIIDERAKYSIADPAFGLNSDTYTKVGKDYDKKAMDLKVKIILGREPITAWDDYVGKLKSDAQYQKIAAEINDEYKKKKAK</sequence>
<evidence type="ECO:0000313" key="7">
    <source>
        <dbReference type="EMBL" id="TBL75796.1"/>
    </source>
</evidence>
<name>A0A4Q9DLH4_9BACL</name>
<accession>A0A4Q9DLH4</accession>
<dbReference type="OrthoDB" id="9787283at2"/>